<feature type="compositionally biased region" description="Polar residues" evidence="3">
    <location>
        <begin position="366"/>
        <end position="377"/>
    </location>
</feature>
<dbReference type="PROSITE" id="PS50302">
    <property type="entry name" value="PUM"/>
    <property type="match status" value="7"/>
</dbReference>
<dbReference type="CDD" id="cd07920">
    <property type="entry name" value="Pumilio"/>
    <property type="match status" value="1"/>
</dbReference>
<evidence type="ECO:0000256" key="2">
    <source>
        <dbReference type="PROSITE-ProRule" id="PRU00317"/>
    </source>
</evidence>
<feature type="repeat" description="Pumilio" evidence="2">
    <location>
        <begin position="729"/>
        <end position="766"/>
    </location>
</feature>
<feature type="region of interest" description="Disordered" evidence="3">
    <location>
        <begin position="797"/>
        <end position="827"/>
    </location>
</feature>
<dbReference type="GO" id="GO:0003729">
    <property type="term" value="F:mRNA binding"/>
    <property type="evidence" value="ECO:0007669"/>
    <property type="project" value="TreeGrafter"/>
</dbReference>
<organism evidence="5 6">
    <name type="scientific">Boletus edulis BED1</name>
    <dbReference type="NCBI Taxonomy" id="1328754"/>
    <lineage>
        <taxon>Eukaryota</taxon>
        <taxon>Fungi</taxon>
        <taxon>Dikarya</taxon>
        <taxon>Basidiomycota</taxon>
        <taxon>Agaricomycotina</taxon>
        <taxon>Agaricomycetes</taxon>
        <taxon>Agaricomycetidae</taxon>
        <taxon>Boletales</taxon>
        <taxon>Boletineae</taxon>
        <taxon>Boletaceae</taxon>
        <taxon>Boletoideae</taxon>
        <taxon>Boletus</taxon>
    </lineage>
</organism>
<feature type="compositionally biased region" description="Low complexity" evidence="3">
    <location>
        <begin position="317"/>
        <end position="329"/>
    </location>
</feature>
<feature type="region of interest" description="Disordered" evidence="3">
    <location>
        <begin position="261"/>
        <end position="377"/>
    </location>
</feature>
<keyword evidence="1" id="KW-0677">Repeat</keyword>
<dbReference type="Gene3D" id="1.25.10.10">
    <property type="entry name" value="Leucine-rich Repeat Variant"/>
    <property type="match status" value="1"/>
</dbReference>
<feature type="repeat" description="Pumilio" evidence="2">
    <location>
        <begin position="621"/>
        <end position="656"/>
    </location>
</feature>
<dbReference type="SUPFAM" id="SSF48371">
    <property type="entry name" value="ARM repeat"/>
    <property type="match status" value="1"/>
</dbReference>
<dbReference type="FunFam" id="1.25.10.10:FF:000237">
    <property type="entry name" value="Pumilio homolog 9"/>
    <property type="match status" value="1"/>
</dbReference>
<feature type="compositionally biased region" description="Polar residues" evidence="3">
    <location>
        <begin position="811"/>
        <end position="827"/>
    </location>
</feature>
<reference evidence="5" key="2">
    <citation type="journal article" date="2020" name="Nat. Commun.">
        <title>Large-scale genome sequencing of mycorrhizal fungi provides insights into the early evolution of symbiotic traits.</title>
        <authorList>
            <person name="Miyauchi S."/>
            <person name="Kiss E."/>
            <person name="Kuo A."/>
            <person name="Drula E."/>
            <person name="Kohler A."/>
            <person name="Sanchez-Garcia M."/>
            <person name="Morin E."/>
            <person name="Andreopoulos B."/>
            <person name="Barry K.W."/>
            <person name="Bonito G."/>
            <person name="Buee M."/>
            <person name="Carver A."/>
            <person name="Chen C."/>
            <person name="Cichocki N."/>
            <person name="Clum A."/>
            <person name="Culley D."/>
            <person name="Crous P.W."/>
            <person name="Fauchery L."/>
            <person name="Girlanda M."/>
            <person name="Hayes R.D."/>
            <person name="Keri Z."/>
            <person name="LaButti K."/>
            <person name="Lipzen A."/>
            <person name="Lombard V."/>
            <person name="Magnuson J."/>
            <person name="Maillard F."/>
            <person name="Murat C."/>
            <person name="Nolan M."/>
            <person name="Ohm R.A."/>
            <person name="Pangilinan J."/>
            <person name="Pereira M.F."/>
            <person name="Perotto S."/>
            <person name="Peter M."/>
            <person name="Pfister S."/>
            <person name="Riley R."/>
            <person name="Sitrit Y."/>
            <person name="Stielow J.B."/>
            <person name="Szollosi G."/>
            <person name="Zifcakova L."/>
            <person name="Stursova M."/>
            <person name="Spatafora J.W."/>
            <person name="Tedersoo L."/>
            <person name="Vaario L.M."/>
            <person name="Yamada A."/>
            <person name="Yan M."/>
            <person name="Wang P."/>
            <person name="Xu J."/>
            <person name="Bruns T."/>
            <person name="Baldrian P."/>
            <person name="Vilgalys R."/>
            <person name="Dunand C."/>
            <person name="Henrissat B."/>
            <person name="Grigoriev I.V."/>
            <person name="Hibbett D."/>
            <person name="Nagy L.G."/>
            <person name="Martin F.M."/>
        </authorList>
    </citation>
    <scope>NUCLEOTIDE SEQUENCE</scope>
    <source>
        <strain evidence="5">BED1</strain>
    </source>
</reference>
<feature type="compositionally biased region" description="Polar residues" evidence="3">
    <location>
        <begin position="331"/>
        <end position="354"/>
    </location>
</feature>
<feature type="repeat" description="Pumilio" evidence="2">
    <location>
        <begin position="657"/>
        <end position="692"/>
    </location>
</feature>
<dbReference type="SMART" id="SM00025">
    <property type="entry name" value="Pumilio"/>
    <property type="match status" value="8"/>
</dbReference>
<feature type="repeat" description="Pumilio" evidence="2">
    <location>
        <begin position="513"/>
        <end position="548"/>
    </location>
</feature>
<dbReference type="PANTHER" id="PTHR12537:SF13">
    <property type="entry name" value="PUMILIO HOMOLOGY DOMAIN FAMILY MEMBER 4"/>
    <property type="match status" value="1"/>
</dbReference>
<dbReference type="GO" id="GO:0005737">
    <property type="term" value="C:cytoplasm"/>
    <property type="evidence" value="ECO:0007669"/>
    <property type="project" value="TreeGrafter"/>
</dbReference>
<dbReference type="InterPro" id="IPR011989">
    <property type="entry name" value="ARM-like"/>
</dbReference>
<dbReference type="AlphaFoldDB" id="A0AAD4BHK5"/>
<dbReference type="InterPro" id="IPR016024">
    <property type="entry name" value="ARM-type_fold"/>
</dbReference>
<dbReference type="PROSITE" id="PS50303">
    <property type="entry name" value="PUM_HD"/>
    <property type="match status" value="1"/>
</dbReference>
<feature type="repeat" description="Pumilio" evidence="2">
    <location>
        <begin position="585"/>
        <end position="620"/>
    </location>
</feature>
<evidence type="ECO:0000256" key="1">
    <source>
        <dbReference type="ARBA" id="ARBA00022737"/>
    </source>
</evidence>
<dbReference type="PANTHER" id="PTHR12537">
    <property type="entry name" value="RNA BINDING PROTEIN PUMILIO-RELATED"/>
    <property type="match status" value="1"/>
</dbReference>
<feature type="domain" description="PUM-HD" evidence="4">
    <location>
        <begin position="434"/>
        <end position="792"/>
    </location>
</feature>
<dbReference type="InterPro" id="IPR001313">
    <property type="entry name" value="Pumilio_RNA-bd_rpt"/>
</dbReference>
<evidence type="ECO:0000259" key="4">
    <source>
        <dbReference type="PROSITE" id="PS50303"/>
    </source>
</evidence>
<dbReference type="Pfam" id="PF00806">
    <property type="entry name" value="PUF"/>
    <property type="match status" value="8"/>
</dbReference>
<protein>
    <submittedName>
        <fullName evidence="5">Armadillo-type protein</fullName>
    </submittedName>
</protein>
<dbReference type="InterPro" id="IPR033133">
    <property type="entry name" value="PUM-HD"/>
</dbReference>
<comment type="caution">
    <text evidence="5">The sequence shown here is derived from an EMBL/GenBank/DDBJ whole genome shotgun (WGS) entry which is preliminary data.</text>
</comment>
<gene>
    <name evidence="5" type="ORF">L210DRAFT_3730352</name>
</gene>
<feature type="repeat" description="Pumilio" evidence="2">
    <location>
        <begin position="693"/>
        <end position="728"/>
    </location>
</feature>
<dbReference type="EMBL" id="WHUW01000057">
    <property type="protein sequence ID" value="KAF8430759.1"/>
    <property type="molecule type" value="Genomic_DNA"/>
</dbReference>
<evidence type="ECO:0000313" key="5">
    <source>
        <dbReference type="EMBL" id="KAF8430759.1"/>
    </source>
</evidence>
<proteinExistence type="predicted"/>
<dbReference type="Proteomes" id="UP001194468">
    <property type="component" value="Unassembled WGS sequence"/>
</dbReference>
<feature type="compositionally biased region" description="Low complexity" evidence="3">
    <location>
        <begin position="355"/>
        <end position="365"/>
    </location>
</feature>
<feature type="compositionally biased region" description="Polar residues" evidence="3">
    <location>
        <begin position="290"/>
        <end position="301"/>
    </location>
</feature>
<accession>A0AAD4BHK5</accession>
<reference evidence="5" key="1">
    <citation type="submission" date="2019-10" db="EMBL/GenBank/DDBJ databases">
        <authorList>
            <consortium name="DOE Joint Genome Institute"/>
            <person name="Kuo A."/>
            <person name="Miyauchi S."/>
            <person name="Kiss E."/>
            <person name="Drula E."/>
            <person name="Kohler A."/>
            <person name="Sanchez-Garcia M."/>
            <person name="Andreopoulos B."/>
            <person name="Barry K.W."/>
            <person name="Bonito G."/>
            <person name="Buee M."/>
            <person name="Carver A."/>
            <person name="Chen C."/>
            <person name="Cichocki N."/>
            <person name="Clum A."/>
            <person name="Culley D."/>
            <person name="Crous P.W."/>
            <person name="Fauchery L."/>
            <person name="Girlanda M."/>
            <person name="Hayes R."/>
            <person name="Keri Z."/>
            <person name="LaButti K."/>
            <person name="Lipzen A."/>
            <person name="Lombard V."/>
            <person name="Magnuson J."/>
            <person name="Maillard F."/>
            <person name="Morin E."/>
            <person name="Murat C."/>
            <person name="Nolan M."/>
            <person name="Ohm R."/>
            <person name="Pangilinan J."/>
            <person name="Pereira M."/>
            <person name="Perotto S."/>
            <person name="Peter M."/>
            <person name="Riley R."/>
            <person name="Sitrit Y."/>
            <person name="Stielow B."/>
            <person name="Szollosi G."/>
            <person name="Zifcakova L."/>
            <person name="Stursova M."/>
            <person name="Spatafora J.W."/>
            <person name="Tedersoo L."/>
            <person name="Vaario L.-M."/>
            <person name="Yamada A."/>
            <person name="Yan M."/>
            <person name="Wang P."/>
            <person name="Xu J."/>
            <person name="Bruns T."/>
            <person name="Baldrian P."/>
            <person name="Vilgalys R."/>
            <person name="Henrissat B."/>
            <person name="Grigoriev I.V."/>
            <person name="Hibbett D."/>
            <person name="Nagy L.G."/>
            <person name="Martin F.M."/>
        </authorList>
    </citation>
    <scope>NUCLEOTIDE SEQUENCE</scope>
    <source>
        <strain evidence="5">BED1</strain>
    </source>
</reference>
<dbReference type="GO" id="GO:0010608">
    <property type="term" value="P:post-transcriptional regulation of gene expression"/>
    <property type="evidence" value="ECO:0007669"/>
    <property type="project" value="TreeGrafter"/>
</dbReference>
<feature type="repeat" description="Pumilio" evidence="2">
    <location>
        <begin position="549"/>
        <end position="584"/>
    </location>
</feature>
<evidence type="ECO:0000313" key="6">
    <source>
        <dbReference type="Proteomes" id="UP001194468"/>
    </source>
</evidence>
<name>A0AAD4BHK5_BOLED</name>
<sequence length="827" mass="90631">MAIDPNIGVVQLDQGDPHRVPSATPPSCRLPVNAEVLSKAMSSIIDKHNRASDGRKQSPPAFLDLADSHLKLRRLEHEHQRIIQRKLFEEQMWELLTIPYDSVGLAVSAPTTPPCVNTALHGDNNFIKSALSHSSVDAEVLFKAVGSVVSDKHKSVAYAPSVDLSPELGSAVNGQYNRVGAKSMPASRRTFTSRMALSGERLNRATPSPGPVTQSMMYNVGMMLDEQLDQEMHNVLRNLPTSDDDKFASYANKISTSSAALDLAHRPQTSPRNSFAARDGMSSRTERHTVTNPTMTLTSSMDLGGKLAGAHSQLTLGSSGPPSSHQGSPLDNFSNATRSVPATPLSMANGSSNHLLPTPGTPLTPDGQNLSGRLSSQGNHHLEDAAKADVQPLLSRLPSSQFSDSSLSFEMVLATVLYKFDAAGWNGAMANGSSGSTALYHHNGTRYGLGLGWGGAPDGNMNGLHGPKHKRGDMDLNRFAGTRIEDLQGEIPALCKDQHGCRCSEHRDMIFRETFGHFANLMTDLFGNYLCQKLLEYSTNEQRNVICKSVAQDLVNISLDMHGTHAVQKMIDFLYNVQIHSIIVALSLHVVVLIKDLNGNHVIQKCLNKVAPEDNQFIYNAVAVNCVEVATHRHGCCVLQRCIDHASDHQRVQLVNEIAYNALTLVQDPYGNYVIQYILDLNDNRFSDGVIRQFAGNVCALSVQKFSSNVIEKCIRVAEHSTRKMLVEELLNRSCLEKLLCNSYGNYCIQTALDYVEPTQRALLVEGIHPVLPLIRNTPYGKRIQNKLQRWIPWTSNGRSTQSKPGLHDNCTLSPTYSTPTRSALLS</sequence>
<evidence type="ECO:0000256" key="3">
    <source>
        <dbReference type="SAM" id="MobiDB-lite"/>
    </source>
</evidence>
<keyword evidence="6" id="KW-1185">Reference proteome</keyword>
<dbReference type="InterPro" id="IPR033712">
    <property type="entry name" value="Pumilio_RNA-bd"/>
</dbReference>